<evidence type="ECO:0000256" key="3">
    <source>
        <dbReference type="PROSITE-ProRule" id="PRU00023"/>
    </source>
</evidence>
<dbReference type="PROSITE" id="PS50297">
    <property type="entry name" value="ANK_REP_REGION"/>
    <property type="match status" value="3"/>
</dbReference>
<feature type="repeat" description="ANK" evidence="3">
    <location>
        <begin position="127"/>
        <end position="159"/>
    </location>
</feature>
<keyword evidence="2 3" id="KW-0040">ANK repeat</keyword>
<dbReference type="InterPro" id="IPR050745">
    <property type="entry name" value="Multifunctional_regulatory"/>
</dbReference>
<dbReference type="InterPro" id="IPR002110">
    <property type="entry name" value="Ankyrin_rpt"/>
</dbReference>
<dbReference type="Pfam" id="PF09372">
    <property type="entry name" value="PRANC"/>
    <property type="match status" value="1"/>
</dbReference>
<dbReference type="SMART" id="SM00248">
    <property type="entry name" value="ANK"/>
    <property type="match status" value="5"/>
</dbReference>
<dbReference type="Pfam" id="PF00023">
    <property type="entry name" value="Ank"/>
    <property type="match status" value="1"/>
</dbReference>
<dbReference type="InterPro" id="IPR036770">
    <property type="entry name" value="Ankyrin_rpt-contain_sf"/>
</dbReference>
<dbReference type="SUPFAM" id="SSF48403">
    <property type="entry name" value="Ankyrin repeat"/>
    <property type="match status" value="1"/>
</dbReference>
<feature type="repeat" description="ANK" evidence="3">
    <location>
        <begin position="94"/>
        <end position="126"/>
    </location>
</feature>
<dbReference type="PROSITE" id="PS50088">
    <property type="entry name" value="ANK_REPEAT"/>
    <property type="match status" value="3"/>
</dbReference>
<gene>
    <name evidence="5" type="primary">SWPV1-195</name>
</gene>
<name>A0A1V0S871_CNPV</name>
<accession>A0A1V0S871</accession>
<evidence type="ECO:0000256" key="1">
    <source>
        <dbReference type="ARBA" id="ARBA00022737"/>
    </source>
</evidence>
<sequence>MPLESEIMNVISEHAGIIDLGNINVKKSLVSNAKMIYKNGLEIAKILIKHGANINLRDSNGKTPLYNSTMIPHMIEMTRVLINNGANVNFIYKDGKTVLYNALDVCQYETIKLLINNGSNVNAQDTYGKSPLYYAIESYNIDIVKLLIKNGANINIKDNHDNTPIYSAFGCPKIIKILLRNGADINVINVCSLTPIEECVYNYIRYTPEELAENFVHSAKIMISYLVLEYFISPKIINTIAFNKNIDTLYERPDLKNVMMFCLKELDRMKYTMLIDGYSLDILLTGKNIDFLSKLVKKVKMEHLKLSSFPVYKSVINKRIKTAKQRTVLVDNSIIKLNMVLTNSYWELLPIELKYIILSMLNNEDLLLIIKYK</sequence>
<evidence type="ECO:0000259" key="4">
    <source>
        <dbReference type="Pfam" id="PF09372"/>
    </source>
</evidence>
<dbReference type="Proteomes" id="UP000315116">
    <property type="component" value="Segment"/>
</dbReference>
<evidence type="ECO:0000313" key="6">
    <source>
        <dbReference type="Proteomes" id="UP000315116"/>
    </source>
</evidence>
<dbReference type="Pfam" id="PF12796">
    <property type="entry name" value="Ank_2"/>
    <property type="match status" value="1"/>
</dbReference>
<reference evidence="5 6" key="1">
    <citation type="journal article" date="2017" name="BMC Genomics">
        <title>Genomic characterization of two novel pathogenic avipoxviruses isolated from pacific shearwaters (Ardenna spp.).</title>
        <authorList>
            <person name="Sarker S."/>
            <person name="Das S."/>
            <person name="Lavers J.L."/>
            <person name="Hutton I."/>
            <person name="Helbig K."/>
            <person name="Imbery J."/>
            <person name="Upton C."/>
            <person name="Raidal S.R."/>
        </authorList>
    </citation>
    <scope>NUCLEOTIDE SEQUENCE [LARGE SCALE GENOMIC DNA]</scope>
    <source>
        <strain evidence="5 6">SWPV-1</strain>
    </source>
</reference>
<feature type="domain" description="PRANC" evidence="4">
    <location>
        <begin position="276"/>
        <end position="370"/>
    </location>
</feature>
<dbReference type="InterPro" id="IPR018272">
    <property type="entry name" value="PRANC_domain"/>
</dbReference>
<dbReference type="PANTHER" id="PTHR24189">
    <property type="entry name" value="MYOTROPHIN"/>
    <property type="match status" value="1"/>
</dbReference>
<keyword evidence="1" id="KW-0677">Repeat</keyword>
<dbReference type="EMBL" id="KX857216">
    <property type="protein sequence ID" value="ARF02769.1"/>
    <property type="molecule type" value="Genomic_DNA"/>
</dbReference>
<dbReference type="PRINTS" id="PR01415">
    <property type="entry name" value="ANKYRIN"/>
</dbReference>
<evidence type="ECO:0000256" key="2">
    <source>
        <dbReference type="ARBA" id="ARBA00023043"/>
    </source>
</evidence>
<organism evidence="5 6">
    <name type="scientific">Shearwaterpox virus</name>
    <dbReference type="NCBI Taxonomy" id="1974596"/>
    <lineage>
        <taxon>Viruses</taxon>
        <taxon>Varidnaviria</taxon>
        <taxon>Bamfordvirae</taxon>
        <taxon>Nucleocytoviricota</taxon>
        <taxon>Pokkesviricetes</taxon>
        <taxon>Chitovirales</taxon>
        <taxon>Poxviridae</taxon>
        <taxon>Chordopoxvirinae</taxon>
        <taxon>Avipoxvirus</taxon>
        <taxon>Avipoxvirus canarypox</taxon>
        <taxon>Canarypox virus</taxon>
    </lineage>
</organism>
<protein>
    <submittedName>
        <fullName evidence="5">SWPV1-195</fullName>
    </submittedName>
</protein>
<dbReference type="Gene3D" id="1.25.40.20">
    <property type="entry name" value="Ankyrin repeat-containing domain"/>
    <property type="match status" value="1"/>
</dbReference>
<evidence type="ECO:0000313" key="5">
    <source>
        <dbReference type="EMBL" id="ARF02769.1"/>
    </source>
</evidence>
<feature type="repeat" description="ANK" evidence="3">
    <location>
        <begin position="60"/>
        <end position="93"/>
    </location>
</feature>
<dbReference type="PANTHER" id="PTHR24189:SF50">
    <property type="entry name" value="ANKYRIN REPEAT AND SOCS BOX PROTEIN 2"/>
    <property type="match status" value="1"/>
</dbReference>
<proteinExistence type="predicted"/>